<accession>A0A3S3UE88</accession>
<keyword evidence="2" id="KW-1185">Reference proteome</keyword>
<gene>
    <name evidence="1" type="ORF">H206_05283</name>
</gene>
<dbReference type="AlphaFoldDB" id="A0A3S3UE88"/>
<organism evidence="1 2">
    <name type="scientific">Candidatus Electrothrix aarhusensis</name>
    <dbReference type="NCBI Taxonomy" id="1859131"/>
    <lineage>
        <taxon>Bacteria</taxon>
        <taxon>Pseudomonadati</taxon>
        <taxon>Thermodesulfobacteriota</taxon>
        <taxon>Desulfobulbia</taxon>
        <taxon>Desulfobulbales</taxon>
        <taxon>Desulfobulbaceae</taxon>
        <taxon>Candidatus Electrothrix</taxon>
    </lineage>
</organism>
<evidence type="ECO:0000313" key="1">
    <source>
        <dbReference type="EMBL" id="RWX48163.1"/>
    </source>
</evidence>
<comment type="caution">
    <text evidence="1">The sequence shown here is derived from an EMBL/GenBank/DDBJ whole genome shotgun (WGS) entry which is preliminary data.</text>
</comment>
<proteinExistence type="predicted"/>
<protein>
    <submittedName>
        <fullName evidence="1">Uncharacterized protein</fullName>
    </submittedName>
</protein>
<name>A0A3S3UE88_9BACT</name>
<dbReference type="EMBL" id="MTKO01000005">
    <property type="protein sequence ID" value="RWX48163.1"/>
    <property type="molecule type" value="Genomic_DNA"/>
</dbReference>
<reference evidence="1 2" key="1">
    <citation type="submission" date="2017-01" db="EMBL/GenBank/DDBJ databases">
        <title>The cable genome- insights into the physiology and evolution of filamentous bacteria capable of sulfide oxidation via long distance electron transfer.</title>
        <authorList>
            <person name="Schreiber L."/>
            <person name="Bjerg J.T."/>
            <person name="Boggild A."/>
            <person name="Van De Vossenberg J."/>
            <person name="Meysman F."/>
            <person name="Nielsen L.P."/>
            <person name="Schramm A."/>
            <person name="Kjeldsen K.U."/>
        </authorList>
    </citation>
    <scope>NUCLEOTIDE SEQUENCE [LARGE SCALE GENOMIC DNA]</scope>
    <source>
        <strain evidence="1">MCF</strain>
    </source>
</reference>
<dbReference type="Proteomes" id="UP000287853">
    <property type="component" value="Unassembled WGS sequence"/>
</dbReference>
<sequence length="58" mass="6591">MVHGIRPTRLLTRTFVPALRWEPKKAASRQDSTTKDRSFKASIKGASFVSCERKQNSL</sequence>
<evidence type="ECO:0000313" key="2">
    <source>
        <dbReference type="Proteomes" id="UP000287853"/>
    </source>
</evidence>